<feature type="region of interest" description="Disordered" evidence="1">
    <location>
        <begin position="53"/>
        <end position="80"/>
    </location>
</feature>
<feature type="region of interest" description="Disordered" evidence="1">
    <location>
        <begin position="138"/>
        <end position="281"/>
    </location>
</feature>
<organism evidence="2 3">
    <name type="scientific">Haemonchus contortus</name>
    <name type="common">Barber pole worm</name>
    <dbReference type="NCBI Taxonomy" id="6289"/>
    <lineage>
        <taxon>Eukaryota</taxon>
        <taxon>Metazoa</taxon>
        <taxon>Ecdysozoa</taxon>
        <taxon>Nematoda</taxon>
        <taxon>Chromadorea</taxon>
        <taxon>Rhabditida</taxon>
        <taxon>Rhabditina</taxon>
        <taxon>Rhabditomorpha</taxon>
        <taxon>Strongyloidea</taxon>
        <taxon>Trichostrongylidae</taxon>
        <taxon>Haemonchus</taxon>
    </lineage>
</organism>
<protein>
    <submittedName>
        <fullName evidence="3">Uncharacterized protein</fullName>
    </submittedName>
</protein>
<feature type="compositionally biased region" description="Low complexity" evidence="1">
    <location>
        <begin position="141"/>
        <end position="154"/>
    </location>
</feature>
<feature type="compositionally biased region" description="Polar residues" evidence="1">
    <location>
        <begin position="220"/>
        <end position="239"/>
    </location>
</feature>
<reference evidence="3" key="1">
    <citation type="submission" date="2020-12" db="UniProtKB">
        <authorList>
            <consortium name="WormBaseParasite"/>
        </authorList>
    </citation>
    <scope>IDENTIFICATION</scope>
    <source>
        <strain evidence="3">MHco3</strain>
    </source>
</reference>
<feature type="compositionally biased region" description="Polar residues" evidence="1">
    <location>
        <begin position="198"/>
        <end position="208"/>
    </location>
</feature>
<dbReference type="WBParaSite" id="HCON_00189260-00001">
    <property type="protein sequence ID" value="HCON_00189260-00001"/>
    <property type="gene ID" value="HCON_00189260"/>
</dbReference>
<sequence>MPPSMQKSESPSVRERVLAIERGQHSENSIIRARYVPDVRGVNRYKHFHVINTPPVKQNGQEKLANPKGSSDLPQLRTTRTRPAATVRNIVDDLDNGVEKGRRTKKTTLPHLGPSTTLAKMQKEWDICDYIEQQAKSAMASSDSLSSSTTTRSTHSGRKLQDHLTSSHHQPSTPRTFASLGTAKNENEQNASGEEITTGKSPTTSGAASPSRLDAEPKTDATSAQSSTANLKESATQTLMPVITPEIRGPHEDHSGEGRSTQTDSYPIVVAPPHRKSSGTPVNMEEIEEREALYQVIEDALGETIDRYSRLRTNQIIANSARKQAQIWRDAKDFIANQLVPQSIQMANKSRSRKKTAAEIVASIKCYP</sequence>
<accession>A0A7I4Z6I8</accession>
<keyword evidence="2" id="KW-1185">Reference proteome</keyword>
<proteinExistence type="predicted"/>
<evidence type="ECO:0000313" key="2">
    <source>
        <dbReference type="Proteomes" id="UP000025227"/>
    </source>
</evidence>
<feature type="compositionally biased region" description="Basic and acidic residues" evidence="1">
    <location>
        <begin position="248"/>
        <end position="257"/>
    </location>
</feature>
<evidence type="ECO:0000256" key="1">
    <source>
        <dbReference type="SAM" id="MobiDB-lite"/>
    </source>
</evidence>
<feature type="compositionally biased region" description="Polar residues" evidence="1">
    <location>
        <begin position="182"/>
        <end position="192"/>
    </location>
</feature>
<name>A0A7I4Z6I8_HAECO</name>
<dbReference type="Proteomes" id="UP000025227">
    <property type="component" value="Unplaced"/>
</dbReference>
<feature type="compositionally biased region" description="Polar residues" evidence="1">
    <location>
        <begin position="163"/>
        <end position="176"/>
    </location>
</feature>
<evidence type="ECO:0000313" key="3">
    <source>
        <dbReference type="WBParaSite" id="HCON_00189260-00001"/>
    </source>
</evidence>
<dbReference type="OrthoDB" id="5855868at2759"/>
<dbReference type="OMA" id="QIWRDVK"/>
<dbReference type="AlphaFoldDB" id="A0A7I4Z6I8"/>